<keyword evidence="3" id="KW-1003">Cell membrane</keyword>
<keyword evidence="5 7" id="KW-1133">Transmembrane helix</keyword>
<keyword evidence="9" id="KW-1185">Reference proteome</keyword>
<evidence type="ECO:0000256" key="5">
    <source>
        <dbReference type="ARBA" id="ARBA00022989"/>
    </source>
</evidence>
<dbReference type="PANTHER" id="PTHR34584:SF1">
    <property type="entry name" value="NA(+)_H(+) ANTIPORTER SUBUNIT E1"/>
    <property type="match status" value="1"/>
</dbReference>
<keyword evidence="6 7" id="KW-0472">Membrane</keyword>
<evidence type="ECO:0000256" key="7">
    <source>
        <dbReference type="SAM" id="Phobius"/>
    </source>
</evidence>
<dbReference type="Pfam" id="PF01899">
    <property type="entry name" value="MNHE"/>
    <property type="match status" value="1"/>
</dbReference>
<dbReference type="PANTHER" id="PTHR34584">
    <property type="entry name" value="NA(+)/H(+) ANTIPORTER SUBUNIT E1"/>
    <property type="match status" value="1"/>
</dbReference>
<dbReference type="Proteomes" id="UP001569414">
    <property type="component" value="Unassembled WGS sequence"/>
</dbReference>
<feature type="transmembrane region" description="Helical" evidence="7">
    <location>
        <begin position="12"/>
        <end position="35"/>
    </location>
</feature>
<gene>
    <name evidence="8" type="ORF">ACCI51_01150</name>
</gene>
<comment type="similarity">
    <text evidence="2">Belongs to the CPA3 antiporters (TC 2.A.63) subunit E family.</text>
</comment>
<evidence type="ECO:0000256" key="1">
    <source>
        <dbReference type="ARBA" id="ARBA00004651"/>
    </source>
</evidence>
<dbReference type="EMBL" id="JBGMEL010000001">
    <property type="protein sequence ID" value="MFA0789131.1"/>
    <property type="molecule type" value="Genomic_DNA"/>
</dbReference>
<evidence type="ECO:0000256" key="2">
    <source>
        <dbReference type="ARBA" id="ARBA00006228"/>
    </source>
</evidence>
<evidence type="ECO:0000256" key="4">
    <source>
        <dbReference type="ARBA" id="ARBA00022692"/>
    </source>
</evidence>
<evidence type="ECO:0000313" key="9">
    <source>
        <dbReference type="Proteomes" id="UP001569414"/>
    </source>
</evidence>
<keyword evidence="4 7" id="KW-0812">Transmembrane</keyword>
<dbReference type="InterPro" id="IPR002758">
    <property type="entry name" value="Cation_antiport_E"/>
</dbReference>
<name>A0ABV4NJY0_9GAMM</name>
<organism evidence="8 9">
    <name type="scientific">Microbulbifer echini</name>
    <dbReference type="NCBI Taxonomy" id="1529067"/>
    <lineage>
        <taxon>Bacteria</taxon>
        <taxon>Pseudomonadati</taxon>
        <taxon>Pseudomonadota</taxon>
        <taxon>Gammaproteobacteria</taxon>
        <taxon>Cellvibrionales</taxon>
        <taxon>Microbulbiferaceae</taxon>
        <taxon>Microbulbifer</taxon>
    </lineage>
</organism>
<evidence type="ECO:0000256" key="3">
    <source>
        <dbReference type="ARBA" id="ARBA00022475"/>
    </source>
</evidence>
<comment type="subcellular location">
    <subcellularLocation>
        <location evidence="1">Cell membrane</location>
        <topology evidence="1">Multi-pass membrane protein</topology>
    </subcellularLocation>
</comment>
<dbReference type="RefSeq" id="WP_299579609.1">
    <property type="nucleotide sequence ID" value="NZ_JBGMEL010000001.1"/>
</dbReference>
<accession>A0ABV4NJY0</accession>
<comment type="caution">
    <text evidence="8">The sequence shown here is derived from an EMBL/GenBank/DDBJ whole genome shotgun (WGS) entry which is preliminary data.</text>
</comment>
<sequence length="157" mass="17930">MRVFLLNLILAISWSALTGNATLVNFCFGFFIGYLALRVSPKIPEGTKYFQRLPRLIRLASFFIQELVLSSLRATIEVFSPKLQSRPLVVRIPLEITDQTQIFILANLISLTPGTVVLEITPDNSELFVHTMFVDDPDIFREEIHLGFEKRVREAFS</sequence>
<evidence type="ECO:0000256" key="6">
    <source>
        <dbReference type="ARBA" id="ARBA00023136"/>
    </source>
</evidence>
<dbReference type="PIRSF" id="PIRSF019239">
    <property type="entry name" value="MrpE"/>
    <property type="match status" value="1"/>
</dbReference>
<protein>
    <submittedName>
        <fullName evidence="8">Na+/H+ antiporter subunit E</fullName>
    </submittedName>
</protein>
<reference evidence="8 9" key="1">
    <citation type="submission" date="2024-08" db="EMBL/GenBank/DDBJ databases">
        <authorList>
            <person name="Ishaq N."/>
        </authorList>
    </citation>
    <scope>NUCLEOTIDE SEQUENCE [LARGE SCALE GENOMIC DNA]</scope>
    <source>
        <strain evidence="8 9">JCM 30400</strain>
    </source>
</reference>
<proteinExistence type="inferred from homology"/>
<evidence type="ECO:0000313" key="8">
    <source>
        <dbReference type="EMBL" id="MFA0789131.1"/>
    </source>
</evidence>